<keyword evidence="3" id="KW-1185">Reference proteome</keyword>
<evidence type="ECO:0000313" key="2">
    <source>
        <dbReference type="EMBL" id="ADG87768.1"/>
    </source>
</evidence>
<dbReference type="Proteomes" id="UP000006640">
    <property type="component" value="Chromosome"/>
</dbReference>
<dbReference type="HOGENOM" id="CLU_1757942_0_0_11"/>
<dbReference type="OrthoDB" id="3539060at2"/>
<proteinExistence type="predicted"/>
<protein>
    <submittedName>
        <fullName evidence="2">Uncharacterized protein</fullName>
    </submittedName>
</protein>
<name>D6Y7U9_THEBD</name>
<dbReference type="KEGG" id="tbi:Tbis_1046"/>
<gene>
    <name evidence="2" type="ordered locus">Tbis_1046</name>
</gene>
<dbReference type="EMBL" id="CP001874">
    <property type="protein sequence ID" value="ADG87768.1"/>
    <property type="molecule type" value="Genomic_DNA"/>
</dbReference>
<evidence type="ECO:0000256" key="1">
    <source>
        <dbReference type="SAM" id="SignalP"/>
    </source>
</evidence>
<sequence>MAMLKKAFAGLALGTVIAGGMFALGAGAAVAAEGPGAVPAEHAHVDQDLWNRGHAAFYPQGHLWGSLFYRDTGDAKDAFGLAAKDIAVGFQEKANKNSWLGLSEWLNHHLWANAHERLNNHAHAKERVHPVR</sequence>
<keyword evidence="1" id="KW-0732">Signal</keyword>
<evidence type="ECO:0000313" key="3">
    <source>
        <dbReference type="Proteomes" id="UP000006640"/>
    </source>
</evidence>
<feature type="signal peptide" evidence="1">
    <location>
        <begin position="1"/>
        <end position="31"/>
    </location>
</feature>
<dbReference type="RefSeq" id="WP_013131301.1">
    <property type="nucleotide sequence ID" value="NC_014165.1"/>
</dbReference>
<feature type="chain" id="PRO_5039000940" evidence="1">
    <location>
        <begin position="32"/>
        <end position="132"/>
    </location>
</feature>
<organism evidence="2 3">
    <name type="scientific">Thermobispora bispora (strain ATCC 19993 / DSM 43833 / CBS 139.67 / JCM 10125 / KCTC 9307 / NBRC 14880 / R51)</name>
    <dbReference type="NCBI Taxonomy" id="469371"/>
    <lineage>
        <taxon>Bacteria</taxon>
        <taxon>Bacillati</taxon>
        <taxon>Actinomycetota</taxon>
        <taxon>Actinomycetes</taxon>
        <taxon>Streptosporangiales</taxon>
        <taxon>Streptosporangiaceae</taxon>
        <taxon>Thermobispora</taxon>
    </lineage>
</organism>
<reference evidence="2 3" key="1">
    <citation type="submission" date="2010-01" db="EMBL/GenBank/DDBJ databases">
        <title>The complete genome of Thermobispora bispora DSM 43833.</title>
        <authorList>
            <consortium name="US DOE Joint Genome Institute (JGI-PGF)"/>
            <person name="Lucas S."/>
            <person name="Copeland A."/>
            <person name="Lapidus A."/>
            <person name="Glavina del Rio T."/>
            <person name="Dalin E."/>
            <person name="Tice H."/>
            <person name="Bruce D."/>
            <person name="Goodwin L."/>
            <person name="Pitluck S."/>
            <person name="Kyrpides N."/>
            <person name="Mavromatis K."/>
            <person name="Ivanova N."/>
            <person name="Mikhailova N."/>
            <person name="Chertkov O."/>
            <person name="Brettin T."/>
            <person name="Detter J.C."/>
            <person name="Han C."/>
            <person name="Larimer F."/>
            <person name="Land M."/>
            <person name="Hauser L."/>
            <person name="Markowitz V."/>
            <person name="Cheng J.-F."/>
            <person name="Hugenholtz P."/>
            <person name="Woyke T."/>
            <person name="Wu D."/>
            <person name="Jando M."/>
            <person name="Schneider S."/>
            <person name="Klenk H.-P."/>
            <person name="Eisen J.A."/>
        </authorList>
    </citation>
    <scope>NUCLEOTIDE SEQUENCE [LARGE SCALE GENOMIC DNA]</scope>
    <source>
        <strain evidence="3">ATCC 19993 / DSM 43833 / CBS 139.67 / JCM 10125 / KCTC 9307 / NBRC 14880 / R51</strain>
    </source>
</reference>
<accession>D6Y7U9</accession>
<dbReference type="AlphaFoldDB" id="D6Y7U9"/>